<dbReference type="STRING" id="511.UZ73_05640"/>
<dbReference type="GO" id="GO:0010181">
    <property type="term" value="F:FMN binding"/>
    <property type="evidence" value="ECO:0007669"/>
    <property type="project" value="InterPro"/>
</dbReference>
<dbReference type="Proteomes" id="UP000830925">
    <property type="component" value="Chromosome"/>
</dbReference>
<proteinExistence type="inferred from homology"/>
<protein>
    <recommendedName>
        <fullName evidence="5">NAD(P)H dehydrogenase (quinone)</fullName>
        <ecNumber evidence="5">1.6.5.2</ecNumber>
    </recommendedName>
    <alternativeName>
        <fullName evidence="5">NAD(P)H:quinone oxidoreductase</fullName>
        <shortName evidence="5">NQO</shortName>
    </alternativeName>
</protein>
<dbReference type="GeneID" id="96776774"/>
<evidence type="ECO:0000256" key="2">
    <source>
        <dbReference type="ARBA" id="ARBA00022630"/>
    </source>
</evidence>
<keyword evidence="2 5" id="KW-0285">Flavoprotein</keyword>
<dbReference type="GO" id="GO:0003955">
    <property type="term" value="F:NAD(P)H dehydrogenase (quinone) activity"/>
    <property type="evidence" value="ECO:0007669"/>
    <property type="project" value="UniProtKB-UniRule"/>
</dbReference>
<dbReference type="PANTHER" id="PTHR30546">
    <property type="entry name" value="FLAVODOXIN-RELATED PROTEIN WRBA-RELATED"/>
    <property type="match status" value="1"/>
</dbReference>
<dbReference type="EMBL" id="QEXO01000002">
    <property type="protein sequence ID" value="PWE14411.1"/>
    <property type="molecule type" value="Genomic_DNA"/>
</dbReference>
<feature type="binding site" evidence="5">
    <location>
        <begin position="78"/>
        <end position="80"/>
    </location>
    <ligand>
        <name>FMN</name>
        <dbReference type="ChEBI" id="CHEBI:58210"/>
    </ligand>
</feature>
<dbReference type="Pfam" id="PF03358">
    <property type="entry name" value="FMN_red"/>
    <property type="match status" value="1"/>
</dbReference>
<dbReference type="EMBL" id="CP096916">
    <property type="protein sequence ID" value="WBM39318.1"/>
    <property type="molecule type" value="Genomic_DNA"/>
</dbReference>
<dbReference type="HAMAP" id="MF_01017">
    <property type="entry name" value="NQOR"/>
    <property type="match status" value="1"/>
</dbReference>
<dbReference type="Proteomes" id="UP001211866">
    <property type="component" value="Chromosome"/>
</dbReference>
<reference evidence="7 10" key="2">
    <citation type="submission" date="2018-05" db="EMBL/GenBank/DDBJ databases">
        <authorList>
            <person name="Lanie J.A."/>
            <person name="Ng W.-L."/>
            <person name="Kazmierczak K.M."/>
            <person name="Andrzejewski T.M."/>
            <person name="Davidsen T.M."/>
            <person name="Wayne K.J."/>
            <person name="Tettelin H."/>
            <person name="Glass J.I."/>
            <person name="Rusch D."/>
            <person name="Podicherti R."/>
            <person name="Tsui H.-C.T."/>
            <person name="Winkler M.E."/>
        </authorList>
    </citation>
    <scope>NUCLEOTIDE SEQUENCE [LARGE SCALE GENOMIC DNA]</scope>
    <source>
        <strain evidence="7 10">YBY</strain>
    </source>
</reference>
<feature type="domain" description="Flavodoxin-like" evidence="6">
    <location>
        <begin position="4"/>
        <end position="190"/>
    </location>
</feature>
<keyword evidence="5" id="KW-0547">Nucleotide-binding</keyword>
<comment type="cofactor">
    <cofactor evidence="5">
        <name>FMN</name>
        <dbReference type="ChEBI" id="CHEBI:58210"/>
    </cofactor>
    <text evidence="5">Binds 1 FMN per monomer.</text>
</comment>
<evidence type="ECO:0000313" key="11">
    <source>
        <dbReference type="Proteomes" id="UP001211866"/>
    </source>
</evidence>
<evidence type="ECO:0000313" key="9">
    <source>
        <dbReference type="EMBL" id="WBM39318.1"/>
    </source>
</evidence>
<keyword evidence="5" id="KW-0520">NAD</keyword>
<keyword evidence="5" id="KW-0521">NADP</keyword>
<feature type="binding site" evidence="5">
    <location>
        <position position="134"/>
    </location>
    <ligand>
        <name>FMN</name>
        <dbReference type="ChEBI" id="CHEBI:58210"/>
    </ligand>
</feature>
<dbReference type="InterPro" id="IPR008254">
    <property type="entry name" value="Flavodoxin/NO_synth"/>
</dbReference>
<evidence type="ECO:0000256" key="1">
    <source>
        <dbReference type="ARBA" id="ARBA00006961"/>
    </source>
</evidence>
<dbReference type="Gene3D" id="3.40.50.360">
    <property type="match status" value="1"/>
</dbReference>
<dbReference type="GO" id="GO:0051287">
    <property type="term" value="F:NAD binding"/>
    <property type="evidence" value="ECO:0007669"/>
    <property type="project" value="UniProtKB-UniRule"/>
</dbReference>
<dbReference type="eggNOG" id="COG0655">
    <property type="taxonomic scope" value="Bacteria"/>
</dbReference>
<keyword evidence="11" id="KW-1185">Reference proteome</keyword>
<dbReference type="OrthoDB" id="9801479at2"/>
<comment type="catalytic activity">
    <reaction evidence="5">
        <text>a quinone + NADH + H(+) = a quinol + NAD(+)</text>
        <dbReference type="Rhea" id="RHEA:46160"/>
        <dbReference type="ChEBI" id="CHEBI:15378"/>
        <dbReference type="ChEBI" id="CHEBI:24646"/>
        <dbReference type="ChEBI" id="CHEBI:57540"/>
        <dbReference type="ChEBI" id="CHEBI:57945"/>
        <dbReference type="ChEBI" id="CHEBI:132124"/>
        <dbReference type="EC" id="1.6.5.2"/>
    </reaction>
</comment>
<dbReference type="GO" id="GO:0016020">
    <property type="term" value="C:membrane"/>
    <property type="evidence" value="ECO:0007669"/>
    <property type="project" value="TreeGrafter"/>
</dbReference>
<keyword evidence="4 5" id="KW-0560">Oxidoreductase</keyword>
<dbReference type="NCBIfam" id="NF002999">
    <property type="entry name" value="PRK03767.1"/>
    <property type="match status" value="1"/>
</dbReference>
<dbReference type="NCBIfam" id="TIGR01755">
    <property type="entry name" value="flav_wrbA"/>
    <property type="match status" value="1"/>
</dbReference>
<dbReference type="RefSeq" id="WP_009457766.1">
    <property type="nucleotide sequence ID" value="NZ_CAXOJJ010000037.1"/>
</dbReference>
<evidence type="ECO:0000313" key="8">
    <source>
        <dbReference type="EMBL" id="UPL20497.1"/>
    </source>
</evidence>
<dbReference type="InterPro" id="IPR029039">
    <property type="entry name" value="Flavoprotein-like_sf"/>
</dbReference>
<accession>A0A0M7C5C1</accession>
<evidence type="ECO:0000256" key="5">
    <source>
        <dbReference type="HAMAP-Rule" id="MF_01017"/>
    </source>
</evidence>
<sequence length="199" mass="20749">MAKVLVLYYSAYGHVEKMAQAVAEGAQSAGATVDIKRVPELVPEAVAQKANFKLDQAAPVATIGDLENYDAIIVGTGTRFGRISSQMASFLDQAGGLWARGALNGKVGGAFTSTATQHGGQELTLLSIIHNLMHFGMIVVGLPYSFAGQTLLNEVTGGSPYGASTIAGGDGSRQPSQNELDGARYQGRHIAEIAIKLKG</sequence>
<dbReference type="GO" id="GO:0050661">
    <property type="term" value="F:NADP binding"/>
    <property type="evidence" value="ECO:0007669"/>
    <property type="project" value="UniProtKB-UniRule"/>
</dbReference>
<dbReference type="KEGG" id="afa:UZ73_05640"/>
<feature type="binding site" evidence="5">
    <location>
        <begin position="10"/>
        <end position="15"/>
    </location>
    <ligand>
        <name>FMN</name>
        <dbReference type="ChEBI" id="CHEBI:58210"/>
    </ligand>
</feature>
<feature type="binding site" evidence="5">
    <location>
        <position position="98"/>
    </location>
    <ligand>
        <name>substrate</name>
    </ligand>
</feature>
<organism evidence="7 10">
    <name type="scientific">Alcaligenes faecalis</name>
    <dbReference type="NCBI Taxonomy" id="511"/>
    <lineage>
        <taxon>Bacteria</taxon>
        <taxon>Pseudomonadati</taxon>
        <taxon>Pseudomonadota</taxon>
        <taxon>Betaproteobacteria</taxon>
        <taxon>Burkholderiales</taxon>
        <taxon>Alcaligenaceae</taxon>
        <taxon>Alcaligenes</taxon>
    </lineage>
</organism>
<reference evidence="7 10" key="1">
    <citation type="submission" date="2018-05" db="EMBL/GenBank/DDBJ databases">
        <title>Genome Sequence of an Efficient Indole-Degrading Bacterium, Alcaligenes sp.YBY.</title>
        <authorList>
            <person name="Yang B."/>
        </authorList>
    </citation>
    <scope>NUCLEOTIDE SEQUENCE [LARGE SCALE GENOMIC DNA]</scope>
    <source>
        <strain evidence="7 10">YBY</strain>
    </source>
</reference>
<dbReference type="EC" id="1.6.5.2" evidence="5"/>
<reference evidence="9 11" key="4">
    <citation type="submission" date="2022-05" db="EMBL/GenBank/DDBJ databases">
        <title>Complete sequence of strain NY11312.</title>
        <authorList>
            <person name="Zhou D."/>
        </authorList>
    </citation>
    <scope>NUCLEOTIDE SEQUENCE [LARGE SCALE GENOMIC DNA]</scope>
    <source>
        <strain evidence="9 11">NY11312</strain>
    </source>
</reference>
<evidence type="ECO:0000259" key="6">
    <source>
        <dbReference type="PROSITE" id="PS50902"/>
    </source>
</evidence>
<gene>
    <name evidence="8" type="primary">wrbA</name>
    <name evidence="7" type="ORF">DF183_06685</name>
    <name evidence="9" type="ORF">M2J83_05725</name>
    <name evidence="8" type="ORF">MXF72_13895</name>
</gene>
<comment type="catalytic activity">
    <reaction evidence="5">
        <text>a quinone + NADPH + H(+) = a quinol + NADP(+)</text>
        <dbReference type="Rhea" id="RHEA:46164"/>
        <dbReference type="ChEBI" id="CHEBI:15378"/>
        <dbReference type="ChEBI" id="CHEBI:24646"/>
        <dbReference type="ChEBI" id="CHEBI:57783"/>
        <dbReference type="ChEBI" id="CHEBI:58349"/>
        <dbReference type="ChEBI" id="CHEBI:132124"/>
        <dbReference type="EC" id="1.6.5.2"/>
    </reaction>
</comment>
<feature type="binding site" evidence="5">
    <location>
        <position position="12"/>
    </location>
    <ligand>
        <name>NAD(+)</name>
        <dbReference type="ChEBI" id="CHEBI:57540"/>
    </ligand>
</feature>
<dbReference type="InterPro" id="IPR010089">
    <property type="entry name" value="Flavoprotein_WrbA-like"/>
</dbReference>
<dbReference type="FunFam" id="3.40.50.360:FF:000001">
    <property type="entry name" value="NAD(P)H dehydrogenase (Quinone) FQR1-like"/>
    <property type="match status" value="1"/>
</dbReference>
<accession>A0A0A2N5R5</accession>
<dbReference type="InterPro" id="IPR005025">
    <property type="entry name" value="FMN_Rdtase-like_dom"/>
</dbReference>
<dbReference type="PANTHER" id="PTHR30546:SF23">
    <property type="entry name" value="FLAVOPROTEIN-LIKE PROTEIN YCP4-RELATED"/>
    <property type="match status" value="1"/>
</dbReference>
<evidence type="ECO:0000313" key="10">
    <source>
        <dbReference type="Proteomes" id="UP000245216"/>
    </source>
</evidence>
<dbReference type="Proteomes" id="UP000245216">
    <property type="component" value="Unassembled WGS sequence"/>
</dbReference>
<keyword evidence="3 5" id="KW-0288">FMN</keyword>
<dbReference type="PROSITE" id="PS50902">
    <property type="entry name" value="FLAVODOXIN_LIKE"/>
    <property type="match status" value="1"/>
</dbReference>
<dbReference type="EMBL" id="CP095873">
    <property type="protein sequence ID" value="UPL20497.1"/>
    <property type="molecule type" value="Genomic_DNA"/>
</dbReference>
<dbReference type="SUPFAM" id="SSF52218">
    <property type="entry name" value="Flavoproteins"/>
    <property type="match status" value="1"/>
</dbReference>
<evidence type="ECO:0000256" key="4">
    <source>
        <dbReference type="ARBA" id="ARBA00023002"/>
    </source>
</evidence>
<comment type="caution">
    <text evidence="5">Lacks conserved residue(s) required for the propagation of feature annotation.</text>
</comment>
<reference evidence="8" key="3">
    <citation type="submission" date="2022-04" db="EMBL/GenBank/DDBJ databases">
        <title>Genomic mining of Alcaligenes faecalis D334 producing ectoin and derivatives.</title>
        <authorList>
            <person name="Doan V.T."/>
            <person name="Quach N.T."/>
            <person name="Vu T.-H.-N."/>
            <person name="Phi Q.-T."/>
        </authorList>
    </citation>
    <scope>NUCLEOTIDE SEQUENCE</scope>
    <source>
        <strain evidence="8">D334</strain>
    </source>
</reference>
<comment type="similarity">
    <text evidence="1 5">Belongs to the WrbA family.</text>
</comment>
<dbReference type="GO" id="GO:0050660">
    <property type="term" value="F:flavin adenine dinucleotide binding"/>
    <property type="evidence" value="ECO:0007669"/>
    <property type="project" value="UniProtKB-UniRule"/>
</dbReference>
<dbReference type="AlphaFoldDB" id="A0A0A2N5R5"/>
<dbReference type="InterPro" id="IPR037513">
    <property type="entry name" value="NQO"/>
</dbReference>
<name>A0A0A2N5R5_ALCFA</name>
<evidence type="ECO:0000256" key="3">
    <source>
        <dbReference type="ARBA" id="ARBA00022643"/>
    </source>
</evidence>
<evidence type="ECO:0000313" key="7">
    <source>
        <dbReference type="EMBL" id="PWE14411.1"/>
    </source>
</evidence>